<dbReference type="OrthoDB" id="31358at2157"/>
<evidence type="ECO:0000256" key="3">
    <source>
        <dbReference type="ARBA" id="ARBA00022679"/>
    </source>
</evidence>
<dbReference type="PANTHER" id="PTHR43179:SF12">
    <property type="entry name" value="GALACTOFURANOSYLTRANSFERASE GLFT2"/>
    <property type="match status" value="1"/>
</dbReference>
<dbReference type="PANTHER" id="PTHR43179">
    <property type="entry name" value="RHAMNOSYLTRANSFERASE WBBL"/>
    <property type="match status" value="1"/>
</dbReference>
<reference evidence="5 6" key="1">
    <citation type="journal article" date="2011" name="Stand. Genomic Sci.">
        <title>Complete genome sequence of the hyperthermophilic chemolithoautotroph Pyrolobus fumarii type strain (1A).</title>
        <authorList>
            <person name="Anderson I."/>
            <person name="Goker M."/>
            <person name="Nolan M."/>
            <person name="Lucas S."/>
            <person name="Hammon N."/>
            <person name="Deshpande S."/>
            <person name="Cheng J.F."/>
            <person name="Tapia R."/>
            <person name="Han C."/>
            <person name="Goodwin L."/>
            <person name="Pitluck S."/>
            <person name="Huntemann M."/>
            <person name="Liolios K."/>
            <person name="Ivanova N."/>
            <person name="Pagani I."/>
            <person name="Mavromatis K."/>
            <person name="Ovchinikova G."/>
            <person name="Pati A."/>
            <person name="Chen A."/>
            <person name="Palaniappan K."/>
            <person name="Land M."/>
            <person name="Hauser L."/>
            <person name="Brambilla E.M."/>
            <person name="Huber H."/>
            <person name="Yasawong M."/>
            <person name="Rohde M."/>
            <person name="Spring S."/>
            <person name="Abt B."/>
            <person name="Sikorski J."/>
            <person name="Wirth R."/>
            <person name="Detter J.C."/>
            <person name="Woyke T."/>
            <person name="Bristow J."/>
            <person name="Eisen J.A."/>
            <person name="Markowitz V."/>
            <person name="Hugenholtz P."/>
            <person name="Kyrpides N.C."/>
            <person name="Klenk H.P."/>
            <person name="Lapidus A."/>
        </authorList>
    </citation>
    <scope>NUCLEOTIDE SEQUENCE [LARGE SCALE GENOMIC DNA]</scope>
    <source>
        <strain evidence="6">DSM 11204 / 1A</strain>
    </source>
</reference>
<dbReference type="AlphaFoldDB" id="G0EHH2"/>
<protein>
    <submittedName>
        <fullName evidence="5">Glycosyl transferase family 2</fullName>
    </submittedName>
</protein>
<dbReference type="eggNOG" id="arCOG01383">
    <property type="taxonomic scope" value="Archaea"/>
</dbReference>
<dbReference type="Gene3D" id="3.90.550.10">
    <property type="entry name" value="Spore Coat Polysaccharide Biosynthesis Protein SpsA, Chain A"/>
    <property type="match status" value="1"/>
</dbReference>
<dbReference type="KEGG" id="pfm:Pyrfu_0678"/>
<dbReference type="SUPFAM" id="SSF53448">
    <property type="entry name" value="Nucleotide-diphospho-sugar transferases"/>
    <property type="match status" value="1"/>
</dbReference>
<dbReference type="Proteomes" id="UP000001037">
    <property type="component" value="Chromosome"/>
</dbReference>
<comment type="similarity">
    <text evidence="1">Belongs to the glycosyltransferase 2 family.</text>
</comment>
<organism evidence="5 6">
    <name type="scientific">Pyrolobus fumarii (strain DSM 11204 / 1A)</name>
    <dbReference type="NCBI Taxonomy" id="694429"/>
    <lineage>
        <taxon>Archaea</taxon>
        <taxon>Thermoproteota</taxon>
        <taxon>Thermoprotei</taxon>
        <taxon>Desulfurococcales</taxon>
        <taxon>Pyrodictiaceae</taxon>
        <taxon>Pyrolobus</taxon>
    </lineage>
</organism>
<dbReference type="EMBL" id="CP002838">
    <property type="protein sequence ID" value="AEM38547.1"/>
    <property type="molecule type" value="Genomic_DNA"/>
</dbReference>
<dbReference type="Pfam" id="PF00535">
    <property type="entry name" value="Glycos_transf_2"/>
    <property type="match status" value="1"/>
</dbReference>
<dbReference type="InterPro" id="IPR001173">
    <property type="entry name" value="Glyco_trans_2-like"/>
</dbReference>
<dbReference type="InterPro" id="IPR029044">
    <property type="entry name" value="Nucleotide-diphossugar_trans"/>
</dbReference>
<evidence type="ECO:0000256" key="2">
    <source>
        <dbReference type="ARBA" id="ARBA00022676"/>
    </source>
</evidence>
<evidence type="ECO:0000313" key="6">
    <source>
        <dbReference type="Proteomes" id="UP000001037"/>
    </source>
</evidence>
<gene>
    <name evidence="5" type="ordered locus">Pyrfu_0678</name>
</gene>
<name>G0EHH2_PYRF1</name>
<evidence type="ECO:0000259" key="4">
    <source>
        <dbReference type="Pfam" id="PF00535"/>
    </source>
</evidence>
<accession>G0EHH2</accession>
<keyword evidence="3 5" id="KW-0808">Transferase</keyword>
<proteinExistence type="inferred from homology"/>
<evidence type="ECO:0000313" key="5">
    <source>
        <dbReference type="EMBL" id="AEM38547.1"/>
    </source>
</evidence>
<keyword evidence="2" id="KW-0328">Glycosyltransferase</keyword>
<dbReference type="GeneID" id="11139145"/>
<dbReference type="STRING" id="694429.Pyrfu_0678"/>
<dbReference type="RefSeq" id="WP_014026224.1">
    <property type="nucleotide sequence ID" value="NC_015931.1"/>
</dbReference>
<evidence type="ECO:0000256" key="1">
    <source>
        <dbReference type="ARBA" id="ARBA00006739"/>
    </source>
</evidence>
<feature type="domain" description="Glycosyltransferase 2-like" evidence="4">
    <location>
        <begin position="8"/>
        <end position="128"/>
    </location>
</feature>
<dbReference type="InParanoid" id="G0EHH2"/>
<dbReference type="GO" id="GO:0016757">
    <property type="term" value="F:glycosyltransferase activity"/>
    <property type="evidence" value="ECO:0007669"/>
    <property type="project" value="UniProtKB-KW"/>
</dbReference>
<keyword evidence="6" id="KW-1185">Reference proteome</keyword>
<dbReference type="HOGENOM" id="CLU_023845_4_1_2"/>
<sequence>MPYPKVTIIWLNYNSMPIIEDVLASLEGVKNLDYPNYELIVVDNGSTDGSYEKVKSFIEEKLGSRAKILRMNTNLGFTGGVNAAFQARDPESKYVILLNNDAMPEPDSVTRLVEEMEARPYLGAAQGIILDPRTGLIDTAGEYLSEYIFGASYLHGKPPTAMKKPVYITYAYGAYSIWRVEAVLKANNTNRMFYDELFAYCDDNVLGLKLWHAGYRVASFPFIAARHSRGSTFGRVKPYRVYLSARCWSFLYHATNITTKAKLVIRLLYTRKLFTVPLAVKNLGLFKQFLKAWRDGKRIAERVVEKEGRIDITKAPLIKLKPIDIAKLLVAARLLKVDRRVVEERFSLEET</sequence>